<dbReference type="PANTHER" id="PTHR30372:SF4">
    <property type="entry name" value="LIPID-A-DISACCHARIDE SYNTHASE, MITOCHONDRIAL-RELATED"/>
    <property type="match status" value="1"/>
</dbReference>
<dbReference type="HAMAP" id="MF_00392">
    <property type="entry name" value="LpxB"/>
    <property type="match status" value="1"/>
</dbReference>
<evidence type="ECO:0000256" key="11">
    <source>
        <dbReference type="HAMAP-Rule" id="MF_00392"/>
    </source>
</evidence>
<proteinExistence type="inferred from homology"/>
<evidence type="ECO:0000256" key="6">
    <source>
        <dbReference type="ARBA" id="ARBA00022556"/>
    </source>
</evidence>
<dbReference type="UniPathway" id="UPA00973"/>
<dbReference type="SUPFAM" id="SSF53756">
    <property type="entry name" value="UDP-Glycosyltransferase/glycogen phosphorylase"/>
    <property type="match status" value="1"/>
</dbReference>
<dbReference type="NCBIfam" id="TIGR00215">
    <property type="entry name" value="lpxB"/>
    <property type="match status" value="1"/>
</dbReference>
<evidence type="ECO:0000256" key="4">
    <source>
        <dbReference type="ARBA" id="ARBA00020902"/>
    </source>
</evidence>
<keyword evidence="9 11" id="KW-0443">Lipid metabolism</keyword>
<keyword evidence="7 11" id="KW-0328">Glycosyltransferase</keyword>
<evidence type="ECO:0000256" key="5">
    <source>
        <dbReference type="ARBA" id="ARBA00022516"/>
    </source>
</evidence>
<dbReference type="Proteomes" id="UP000252357">
    <property type="component" value="Unassembled WGS sequence"/>
</dbReference>
<dbReference type="OrthoDB" id="9801642at2"/>
<dbReference type="PANTHER" id="PTHR30372">
    <property type="entry name" value="LIPID-A-DISACCHARIDE SYNTHASE"/>
    <property type="match status" value="1"/>
</dbReference>
<comment type="caution">
    <text evidence="12">The sequence shown here is derived from an EMBL/GenBank/DDBJ whole genome shotgun (WGS) entry which is preliminary data.</text>
</comment>
<evidence type="ECO:0000256" key="8">
    <source>
        <dbReference type="ARBA" id="ARBA00022679"/>
    </source>
</evidence>
<dbReference type="GO" id="GO:0016020">
    <property type="term" value="C:membrane"/>
    <property type="evidence" value="ECO:0007669"/>
    <property type="project" value="GOC"/>
</dbReference>
<keyword evidence="6 11" id="KW-0441">Lipid A biosynthesis</keyword>
<dbReference type="EMBL" id="QPGB01000001">
    <property type="protein sequence ID" value="RCS59928.1"/>
    <property type="molecule type" value="Genomic_DNA"/>
</dbReference>
<evidence type="ECO:0000256" key="1">
    <source>
        <dbReference type="ARBA" id="ARBA00002056"/>
    </source>
</evidence>
<dbReference type="AlphaFoldDB" id="A0A368L899"/>
<reference evidence="12 13" key="1">
    <citation type="journal article" date="2018" name="Int. J. Syst. Evol. Microbiol.">
        <title>Parvibium lacunae gen. nov., sp. nov., a new member of the family Alcaligenaceae isolated from a freshwater pond.</title>
        <authorList>
            <person name="Chen W.M."/>
            <person name="Xie P.B."/>
            <person name="Hsu M.Y."/>
            <person name="Sheu S.Y."/>
        </authorList>
    </citation>
    <scope>NUCLEOTIDE SEQUENCE [LARGE SCALE GENOMIC DNA]</scope>
    <source>
        <strain evidence="12 13">KMB9</strain>
    </source>
</reference>
<comment type="catalytic activity">
    <reaction evidence="10 11">
        <text>a lipid X + a UDP-2-N,3-O-bis[(3R)-3-hydroxyacyl]-alpha-D-glucosamine = a lipid A disaccharide + UDP + H(+)</text>
        <dbReference type="Rhea" id="RHEA:67828"/>
        <dbReference type="ChEBI" id="CHEBI:15378"/>
        <dbReference type="ChEBI" id="CHEBI:58223"/>
        <dbReference type="ChEBI" id="CHEBI:137748"/>
        <dbReference type="ChEBI" id="CHEBI:176338"/>
        <dbReference type="ChEBI" id="CHEBI:176343"/>
        <dbReference type="EC" id="2.4.1.182"/>
    </reaction>
</comment>
<dbReference type="EC" id="2.4.1.182" evidence="3 11"/>
<organism evidence="12 13">
    <name type="scientific">Parvibium lacunae</name>
    <dbReference type="NCBI Taxonomy" id="1888893"/>
    <lineage>
        <taxon>Bacteria</taxon>
        <taxon>Pseudomonadati</taxon>
        <taxon>Pseudomonadota</taxon>
        <taxon>Betaproteobacteria</taxon>
        <taxon>Burkholderiales</taxon>
        <taxon>Alcaligenaceae</taxon>
        <taxon>Parvibium</taxon>
    </lineage>
</organism>
<comment type="pathway">
    <text evidence="11">Bacterial outer membrane biogenesis; LPS lipid A biosynthesis.</text>
</comment>
<protein>
    <recommendedName>
        <fullName evidence="4 11">Lipid-A-disaccharide synthase</fullName>
        <ecNumber evidence="3 11">2.4.1.182</ecNumber>
    </recommendedName>
</protein>
<accession>A0A368L899</accession>
<evidence type="ECO:0000256" key="2">
    <source>
        <dbReference type="ARBA" id="ARBA00007868"/>
    </source>
</evidence>
<keyword evidence="5 11" id="KW-0444">Lipid biosynthesis</keyword>
<dbReference type="GO" id="GO:0009245">
    <property type="term" value="P:lipid A biosynthetic process"/>
    <property type="evidence" value="ECO:0007669"/>
    <property type="project" value="UniProtKB-UniRule"/>
</dbReference>
<dbReference type="GO" id="GO:0008915">
    <property type="term" value="F:lipid-A-disaccharide synthase activity"/>
    <property type="evidence" value="ECO:0007669"/>
    <property type="project" value="UniProtKB-UniRule"/>
</dbReference>
<evidence type="ECO:0000313" key="12">
    <source>
        <dbReference type="EMBL" id="RCS59928.1"/>
    </source>
</evidence>
<dbReference type="Pfam" id="PF02684">
    <property type="entry name" value="LpxB"/>
    <property type="match status" value="1"/>
</dbReference>
<evidence type="ECO:0000256" key="10">
    <source>
        <dbReference type="ARBA" id="ARBA00048975"/>
    </source>
</evidence>
<evidence type="ECO:0000313" key="13">
    <source>
        <dbReference type="Proteomes" id="UP000252357"/>
    </source>
</evidence>
<sequence length="390" mass="42764">MPNSAPVQQRRLRVVAGEASGDMLGAMLLKQLAAPSALNGLKLDVAGIAGPKMIAAGCEAWWSSERLAVSGFNWQVFQRLPALLRIRAALYERIIAERADLFVGIDAPDFNFALEAKLRKKGIPTIHFISPSIWAWRGSRIKKIAHAVDHMLCVFPFEPAIYDKAGIPATYVGYPLADAIPLVIDTLTPRSALGLDSQTQLLAVLPGSRTHEVEKIGPRFIATMLLLHQQRPSLKMIVPLPHAWLVSQFQQQLQRLAPNLPVTVVQGQSHSILAAADAVLVASGTATLEAALFKKPMVIAYVVGRVAASLMQRLAYLPWVGLPNILLNQTVVPELLQDAATPTALAQACLQQLDDQRNRIDLMERFTALHELLRQDMPSKVTAVMQEFLK</sequence>
<comment type="similarity">
    <text evidence="2 11">Belongs to the LpxB family.</text>
</comment>
<dbReference type="GO" id="GO:0005543">
    <property type="term" value="F:phospholipid binding"/>
    <property type="evidence" value="ECO:0007669"/>
    <property type="project" value="TreeGrafter"/>
</dbReference>
<dbReference type="RefSeq" id="WP_114402077.1">
    <property type="nucleotide sequence ID" value="NZ_QPGB01000001.1"/>
</dbReference>
<keyword evidence="13" id="KW-1185">Reference proteome</keyword>
<comment type="function">
    <text evidence="1 11">Condensation of UDP-2,3-diacylglucosamine and 2,3-diacylglucosamine-1-phosphate to form lipid A disaccharide, a precursor of lipid A, a phosphorylated glycolipid that anchors the lipopolysaccharide to the outer membrane of the cell.</text>
</comment>
<dbReference type="InterPro" id="IPR003835">
    <property type="entry name" value="Glyco_trans_19"/>
</dbReference>
<gene>
    <name evidence="11 12" type="primary">lpxB</name>
    <name evidence="12" type="ORF">DU000_02340</name>
</gene>
<evidence type="ECO:0000256" key="9">
    <source>
        <dbReference type="ARBA" id="ARBA00023098"/>
    </source>
</evidence>
<name>A0A368L899_9BURK</name>
<evidence type="ECO:0000256" key="3">
    <source>
        <dbReference type="ARBA" id="ARBA00012687"/>
    </source>
</evidence>
<keyword evidence="8 11" id="KW-0808">Transferase</keyword>
<evidence type="ECO:0000256" key="7">
    <source>
        <dbReference type="ARBA" id="ARBA00022676"/>
    </source>
</evidence>